<feature type="transmembrane region" description="Helical" evidence="7">
    <location>
        <begin position="386"/>
        <end position="412"/>
    </location>
</feature>
<evidence type="ECO:0000313" key="10">
    <source>
        <dbReference type="EMBL" id="QEL63674.1"/>
    </source>
</evidence>
<dbReference type="EMBL" id="CP022579">
    <property type="protein sequence ID" value="QEL63674.1"/>
    <property type="molecule type" value="Genomic_DNA"/>
</dbReference>
<dbReference type="GO" id="GO:0005886">
    <property type="term" value="C:plasma membrane"/>
    <property type="evidence" value="ECO:0007669"/>
    <property type="project" value="UniProtKB-SubCell"/>
</dbReference>
<dbReference type="PROSITE" id="PS50928">
    <property type="entry name" value="ABC_TM1"/>
    <property type="match status" value="2"/>
</dbReference>
<comment type="subcellular location">
    <subcellularLocation>
        <location evidence="1 7">Cell membrane</location>
        <topology evidence="1 7">Multi-pass membrane protein</topology>
    </subcellularLocation>
</comment>
<feature type="transmembrane region" description="Helical" evidence="7">
    <location>
        <begin position="546"/>
        <end position="566"/>
    </location>
</feature>
<dbReference type="RefSeq" id="WP_149424580.1">
    <property type="nucleotide sequence ID" value="NZ_CP022579.1"/>
</dbReference>
<evidence type="ECO:0000256" key="3">
    <source>
        <dbReference type="ARBA" id="ARBA00022475"/>
    </source>
</evidence>
<keyword evidence="6 7" id="KW-0472">Membrane</keyword>
<dbReference type="InterPro" id="IPR000515">
    <property type="entry name" value="MetI-like"/>
</dbReference>
<organism evidence="10 11">
    <name type="scientific">Oryzomicrobium terrae</name>
    <dbReference type="NCBI Taxonomy" id="1735038"/>
    <lineage>
        <taxon>Bacteria</taxon>
        <taxon>Pseudomonadati</taxon>
        <taxon>Pseudomonadota</taxon>
        <taxon>Betaproteobacteria</taxon>
        <taxon>Rhodocyclales</taxon>
        <taxon>Rhodocyclaceae</taxon>
        <taxon>Oryzomicrobium</taxon>
    </lineage>
</organism>
<proteinExistence type="inferred from homology"/>
<evidence type="ECO:0000256" key="4">
    <source>
        <dbReference type="ARBA" id="ARBA00022692"/>
    </source>
</evidence>
<feature type="transmembrane region" description="Helical" evidence="7">
    <location>
        <begin position="90"/>
        <end position="109"/>
    </location>
</feature>
<feature type="transmembrane region" description="Helical" evidence="7">
    <location>
        <begin position="65"/>
        <end position="83"/>
    </location>
</feature>
<comment type="similarity">
    <text evidence="7">Belongs to the binding-protein-dependent transport system permease family.</text>
</comment>
<name>A0A5C1E4N0_9RHOO</name>
<feature type="transmembrane region" description="Helical" evidence="7">
    <location>
        <begin position="26"/>
        <end position="45"/>
    </location>
</feature>
<dbReference type="Proteomes" id="UP000323671">
    <property type="component" value="Chromosome"/>
</dbReference>
<feature type="transmembrane region" description="Helical" evidence="7">
    <location>
        <begin position="432"/>
        <end position="455"/>
    </location>
</feature>
<keyword evidence="3" id="KW-1003">Cell membrane</keyword>
<feature type="transmembrane region" description="Helical" evidence="7">
    <location>
        <begin position="271"/>
        <end position="292"/>
    </location>
</feature>
<dbReference type="AlphaFoldDB" id="A0A5C1E4N0"/>
<evidence type="ECO:0000256" key="7">
    <source>
        <dbReference type="RuleBase" id="RU363032"/>
    </source>
</evidence>
<keyword evidence="5 7" id="KW-1133">Transmembrane helix</keyword>
<dbReference type="PANTHER" id="PTHR30043">
    <property type="entry name" value="PHOSPHONATES TRANSPORT SYSTEM PERMEASE PROTEIN"/>
    <property type="match status" value="1"/>
</dbReference>
<dbReference type="PANTHER" id="PTHR30043:SF1">
    <property type="entry name" value="ABC TRANSPORT SYSTEM PERMEASE PROTEIN P69"/>
    <property type="match status" value="1"/>
</dbReference>
<evidence type="ECO:0000259" key="9">
    <source>
        <dbReference type="PROSITE" id="PS50928"/>
    </source>
</evidence>
<protein>
    <submittedName>
        <fullName evidence="10">Phosphonate transport system permease protein</fullName>
    </submittedName>
</protein>
<feature type="transmembrane region" description="Helical" evidence="7">
    <location>
        <begin position="313"/>
        <end position="340"/>
    </location>
</feature>
<feature type="domain" description="ABC transmembrane type-1" evidence="9">
    <location>
        <begin position="86"/>
        <end position="292"/>
    </location>
</feature>
<dbReference type="Gene3D" id="1.10.3720.10">
    <property type="entry name" value="MetI-like"/>
    <property type="match status" value="2"/>
</dbReference>
<feature type="region of interest" description="Disordered" evidence="8">
    <location>
        <begin position="1"/>
        <end position="21"/>
    </location>
</feature>
<keyword evidence="11" id="KW-1185">Reference proteome</keyword>
<evidence type="ECO:0000256" key="2">
    <source>
        <dbReference type="ARBA" id="ARBA00022448"/>
    </source>
</evidence>
<evidence type="ECO:0000256" key="8">
    <source>
        <dbReference type="SAM" id="MobiDB-lite"/>
    </source>
</evidence>
<reference evidence="10 11" key="1">
    <citation type="submission" date="2017-07" db="EMBL/GenBank/DDBJ databases">
        <title>Complete genome sequence of Oryzomicrobium terrae TPP412.</title>
        <authorList>
            <person name="Chiu L.-W."/>
            <person name="Lo K.-J."/>
            <person name="Tsai Y.-M."/>
            <person name="Lin S.-S."/>
            <person name="Kuo C.-H."/>
            <person name="Liu C.-T."/>
        </authorList>
    </citation>
    <scope>NUCLEOTIDE SEQUENCE [LARGE SCALE GENOMIC DNA]</scope>
    <source>
        <strain evidence="10 11">TPP412</strain>
    </source>
</reference>
<feature type="transmembrane region" description="Helical" evidence="7">
    <location>
        <begin position="518"/>
        <end position="540"/>
    </location>
</feature>
<feature type="domain" description="ABC transmembrane type-1" evidence="9">
    <location>
        <begin position="382"/>
        <end position="561"/>
    </location>
</feature>
<evidence type="ECO:0000313" key="11">
    <source>
        <dbReference type="Proteomes" id="UP000323671"/>
    </source>
</evidence>
<evidence type="ECO:0000256" key="5">
    <source>
        <dbReference type="ARBA" id="ARBA00022989"/>
    </source>
</evidence>
<feature type="transmembrane region" description="Helical" evidence="7">
    <location>
        <begin position="346"/>
        <end position="366"/>
    </location>
</feature>
<feature type="transmembrane region" description="Helical" evidence="7">
    <location>
        <begin position="158"/>
        <end position="181"/>
    </location>
</feature>
<dbReference type="KEGG" id="otr:OTERR_01980"/>
<dbReference type="NCBIfam" id="TIGR01097">
    <property type="entry name" value="PhnE"/>
    <property type="match status" value="1"/>
</dbReference>
<accession>A0A5C1E4N0</accession>
<dbReference type="InterPro" id="IPR035906">
    <property type="entry name" value="MetI-like_sf"/>
</dbReference>
<dbReference type="GO" id="GO:0015416">
    <property type="term" value="F:ABC-type phosphonate transporter activity"/>
    <property type="evidence" value="ECO:0007669"/>
    <property type="project" value="InterPro"/>
</dbReference>
<dbReference type="InterPro" id="IPR005769">
    <property type="entry name" value="PhnE/PtxC"/>
</dbReference>
<evidence type="ECO:0000256" key="6">
    <source>
        <dbReference type="ARBA" id="ARBA00023136"/>
    </source>
</evidence>
<keyword evidence="2 7" id="KW-0813">Transport</keyword>
<evidence type="ECO:0000256" key="1">
    <source>
        <dbReference type="ARBA" id="ARBA00004651"/>
    </source>
</evidence>
<dbReference type="CDD" id="cd06261">
    <property type="entry name" value="TM_PBP2"/>
    <property type="match status" value="1"/>
</dbReference>
<feature type="transmembrane region" description="Helical" evidence="7">
    <location>
        <begin position="239"/>
        <end position="259"/>
    </location>
</feature>
<gene>
    <name evidence="10" type="primary">phnE</name>
    <name evidence="10" type="ORF">OTERR_01980</name>
</gene>
<keyword evidence="4 7" id="KW-0812">Transmembrane</keyword>
<dbReference type="SUPFAM" id="SSF161098">
    <property type="entry name" value="MetI-like"/>
    <property type="match status" value="2"/>
</dbReference>
<sequence length="571" mass="58091">MAGARAAASLHHGVRPDRDPAARRRATATLVAVVALWPLLHLAGFTPAGLATLFDPANVATLGRFLAAFLPPEIGAEFLALLAKAAVETVAMASAGIALAFVLAVPLALGVTRVLAVAELGGRAGGQGAAPRQRQWAARARRASLRGVMMVLRGVPELVWALLFVRVFGLGPAAAVLALGLTYGGMLAKVYAEILESGDPRPARALLAAGSGRLAALAYGLLPVNARELTSYTVYRWECAVRASVVMGFVGAGGLGQLMDQAMKMLNGGEAASILAAFLALVLLADGVSALLRRRLEAAGERTDNARAGRPGAAPRAAGVGPVGALLALLLIGLVAGSFAYLDLGLAGLFTADAAAGVVDFLAQFLRPEVSPEWLAKVGWGALETLAISACGSLLAALAGAVLALPAAGRFGATAKALARFCLNVLRAVPELVWATLTALAAGLGPLAGALALAVHTAGVLGRLYGEALENAPAAPAQALRLAGAGPLAAFCYGTLPQVAPQWLAYGLYRWEINIRMAAVLGFVGAGGLGQALYFSLSLFHYAEAATLIAAMLALSVAVDAASGALRRRLG</sequence>
<dbReference type="Pfam" id="PF00528">
    <property type="entry name" value="BPD_transp_1"/>
    <property type="match status" value="2"/>
</dbReference>